<keyword evidence="1" id="KW-0175">Coiled coil</keyword>
<dbReference type="OrthoDB" id="5298707at2"/>
<dbReference type="Proteomes" id="UP000054985">
    <property type="component" value="Unassembled WGS sequence"/>
</dbReference>
<feature type="domain" description="FimV N-terminal" evidence="5">
    <location>
        <begin position="23"/>
        <end position="129"/>
    </location>
</feature>
<feature type="compositionally biased region" description="Polar residues" evidence="2">
    <location>
        <begin position="686"/>
        <end position="696"/>
    </location>
</feature>
<evidence type="ECO:0000256" key="4">
    <source>
        <dbReference type="SAM" id="SignalP"/>
    </source>
</evidence>
<feature type="region of interest" description="Disordered" evidence="2">
    <location>
        <begin position="615"/>
        <end position="644"/>
    </location>
</feature>
<keyword evidence="3" id="KW-0812">Transmembrane</keyword>
<protein>
    <submittedName>
        <fullName evidence="7">FimV protein</fullName>
    </submittedName>
</protein>
<dbReference type="InterPro" id="IPR020012">
    <property type="entry name" value="LysM_FimV"/>
</dbReference>
<keyword evidence="8" id="KW-1185">Reference proteome</keyword>
<evidence type="ECO:0000256" key="2">
    <source>
        <dbReference type="SAM" id="MobiDB-lite"/>
    </source>
</evidence>
<dbReference type="NCBIfam" id="TIGR03504">
    <property type="entry name" value="FimV_Cterm"/>
    <property type="match status" value="1"/>
</dbReference>
<name>A0A378JWF6_9GAMM</name>
<dbReference type="Proteomes" id="UP000254040">
    <property type="component" value="Unassembled WGS sequence"/>
</dbReference>
<dbReference type="InterPro" id="IPR038440">
    <property type="entry name" value="FimV_C_sf"/>
</dbReference>
<dbReference type="EMBL" id="LNYN01000020">
    <property type="protein sequence ID" value="KTD34131.1"/>
    <property type="molecule type" value="Genomic_DNA"/>
</dbReference>
<dbReference type="AlphaFoldDB" id="A0A378JWF6"/>
<evidence type="ECO:0000313" key="8">
    <source>
        <dbReference type="Proteomes" id="UP000054985"/>
    </source>
</evidence>
<dbReference type="RefSeq" id="WP_028384431.1">
    <property type="nucleotide sequence ID" value="NZ_CAAAJG010000001.1"/>
</dbReference>
<feature type="compositionally biased region" description="Basic and acidic residues" evidence="2">
    <location>
        <begin position="760"/>
        <end position="779"/>
    </location>
</feature>
<dbReference type="STRING" id="39962.Lmor_1528"/>
<keyword evidence="3" id="KW-0472">Membrane</keyword>
<organism evidence="7 9">
    <name type="scientific">Legionella moravica</name>
    <dbReference type="NCBI Taxonomy" id="39962"/>
    <lineage>
        <taxon>Bacteria</taxon>
        <taxon>Pseudomonadati</taxon>
        <taxon>Pseudomonadota</taxon>
        <taxon>Gammaproteobacteria</taxon>
        <taxon>Legionellales</taxon>
        <taxon>Legionellaceae</taxon>
        <taxon>Legionella</taxon>
    </lineage>
</organism>
<gene>
    <name evidence="7" type="primary">fimV</name>
    <name evidence="6" type="ORF">Lmor_1528</name>
    <name evidence="7" type="ORF">NCTC12239_01933</name>
</gene>
<reference evidence="6 8" key="1">
    <citation type="submission" date="2015-11" db="EMBL/GenBank/DDBJ databases">
        <title>Genomic analysis of 38 Legionella species identifies large and diverse effector repertoires.</title>
        <authorList>
            <person name="Burstein D."/>
            <person name="Amaro F."/>
            <person name="Zusman T."/>
            <person name="Lifshitz Z."/>
            <person name="Cohen O."/>
            <person name="Gilbert J.A."/>
            <person name="Pupko T."/>
            <person name="Shuman H.A."/>
            <person name="Segal G."/>
        </authorList>
    </citation>
    <scope>NUCLEOTIDE SEQUENCE [LARGE SCALE GENOMIC DNA]</scope>
    <source>
        <strain evidence="6 8">ATCC 43877</strain>
    </source>
</reference>
<evidence type="ECO:0000259" key="5">
    <source>
        <dbReference type="Pfam" id="PF25800"/>
    </source>
</evidence>
<feature type="chain" id="PRO_5016936922" evidence="4">
    <location>
        <begin position="22"/>
        <end position="839"/>
    </location>
</feature>
<feature type="transmembrane region" description="Helical" evidence="3">
    <location>
        <begin position="425"/>
        <end position="446"/>
    </location>
</feature>
<feature type="compositionally biased region" description="Polar residues" evidence="2">
    <location>
        <begin position="713"/>
        <end position="722"/>
    </location>
</feature>
<keyword evidence="3" id="KW-1133">Transmembrane helix</keyword>
<dbReference type="InterPro" id="IPR020011">
    <property type="entry name" value="FimV_C"/>
</dbReference>
<dbReference type="NCBIfam" id="TIGR03505">
    <property type="entry name" value="FimV_core"/>
    <property type="match status" value="1"/>
</dbReference>
<evidence type="ECO:0000256" key="3">
    <source>
        <dbReference type="SAM" id="Phobius"/>
    </source>
</evidence>
<keyword evidence="4" id="KW-0732">Signal</keyword>
<dbReference type="Gene3D" id="1.20.58.2200">
    <property type="match status" value="1"/>
</dbReference>
<evidence type="ECO:0000313" key="7">
    <source>
        <dbReference type="EMBL" id="STX62993.1"/>
    </source>
</evidence>
<sequence>MKKTVLHTAILALTLPMSLHAIGLGNMTVKSALDQPFSAEIELIDVGSTPLPGIRVGIADPENFDEIGIERTAVLSLLNFRIEKNKLGKYIIIVQSTERMTEPYIEMVVDLTWPQGQLYRAYTVLLDPPGYQLVSTTAQSSSIYYKTVQKHTYEPGVINKTVTTEVEHNPISQNDSKKKATYGPTITNENVWQIALRYKASEVILPQVVLAIVGANPDAFKEGNLNGLKIGVRLVIPGTEDIMRVPADLATEEVMAHDKAWNEKTPINHVLSPPYMNGKTLTSGSPANNSQIPVIPKMTIQAEPVPSSSTQLISINAALPGMNTNQQQSVPNTNNTTQNIDRDATTRAELSITTAAVESVRESNALLMEQLHLLQDQNKKLQQQLDKRDKELERLQAQVQVMMKQRFAVAAQASSANAGNSNTSYWPFIVLLIVAAGGGGFAYWYFIHRKHDGKDSPYLTDTPIQPKTIIPSVEPVSILAEDSVTETQIQPQPEVASAEVSEANTQVDVINHENDNTLTDAQSDSIDEHNATEVEKEEYPEIVMSTEKAAKKRPGRKKKETVNDNLPELAAKDELYKEEPKGIIEIDELAEASGNEASVTSEQPKIEESAGTLIELPPVQQDNQPVEPEQDKVSEPVSDAELPNNGVLEFESGLHELLQEQSKQQPAKNTVVEDNDQDMSLDFVSSLSETPETVQIDNPVVDDTGEGEYIADSNESQENMSQPEEVASDDLTSATQMPEVDLDKSITDFFVEPTQEQMDSDDRYFADDASIKPEPETNKEPANPLKSTKALNTLLDLAKTYIGMDDFESARHSLEEVLEFGNEQQKTDAKALLEQIKDK</sequence>
<evidence type="ECO:0000256" key="1">
    <source>
        <dbReference type="SAM" id="Coils"/>
    </source>
</evidence>
<feature type="region of interest" description="Disordered" evidence="2">
    <location>
        <begin position="686"/>
        <end position="787"/>
    </location>
</feature>
<proteinExistence type="predicted"/>
<reference evidence="7 9" key="2">
    <citation type="submission" date="2018-06" db="EMBL/GenBank/DDBJ databases">
        <authorList>
            <consortium name="Pathogen Informatics"/>
            <person name="Doyle S."/>
        </authorList>
    </citation>
    <scope>NUCLEOTIDE SEQUENCE [LARGE SCALE GENOMIC DNA]</scope>
    <source>
        <strain evidence="7 9">NCTC12239</strain>
    </source>
</reference>
<dbReference type="EMBL" id="UGOG01000001">
    <property type="protein sequence ID" value="STX62993.1"/>
    <property type="molecule type" value="Genomic_DNA"/>
</dbReference>
<accession>A0A378JWF6</accession>
<dbReference type="InterPro" id="IPR057840">
    <property type="entry name" value="FimV_N"/>
</dbReference>
<evidence type="ECO:0000313" key="6">
    <source>
        <dbReference type="EMBL" id="KTD34131.1"/>
    </source>
</evidence>
<feature type="coiled-coil region" evidence="1">
    <location>
        <begin position="357"/>
        <end position="405"/>
    </location>
</feature>
<evidence type="ECO:0000313" key="9">
    <source>
        <dbReference type="Proteomes" id="UP000254040"/>
    </source>
</evidence>
<dbReference type="Pfam" id="PF25800">
    <property type="entry name" value="FimV_N"/>
    <property type="match status" value="1"/>
</dbReference>
<feature type="signal peptide" evidence="4">
    <location>
        <begin position="1"/>
        <end position="21"/>
    </location>
</feature>